<comment type="caution">
    <text evidence="11">The sequence shown here is derived from an EMBL/GenBank/DDBJ whole genome shotgun (WGS) entry which is preliminary data.</text>
</comment>
<keyword evidence="7 9" id="KW-1133">Transmembrane helix</keyword>
<feature type="transmembrane region" description="Helical" evidence="9">
    <location>
        <begin position="237"/>
        <end position="256"/>
    </location>
</feature>
<evidence type="ECO:0000256" key="2">
    <source>
        <dbReference type="ARBA" id="ARBA00008537"/>
    </source>
</evidence>
<keyword evidence="8 9" id="KW-0472">Membrane</keyword>
<evidence type="ECO:0000256" key="7">
    <source>
        <dbReference type="ARBA" id="ARBA00022989"/>
    </source>
</evidence>
<dbReference type="InterPro" id="IPR011701">
    <property type="entry name" value="MFS"/>
</dbReference>
<feature type="transmembrane region" description="Helical" evidence="9">
    <location>
        <begin position="341"/>
        <end position="357"/>
    </location>
</feature>
<dbReference type="InterPro" id="IPR004638">
    <property type="entry name" value="EmrB-like"/>
</dbReference>
<dbReference type="InterPro" id="IPR020846">
    <property type="entry name" value="MFS_dom"/>
</dbReference>
<reference evidence="11" key="2">
    <citation type="submission" date="2021-01" db="EMBL/GenBank/DDBJ databases">
        <authorList>
            <person name="Kang M."/>
        </authorList>
    </citation>
    <scope>NUCLEOTIDE SEQUENCE</scope>
    <source>
        <strain evidence="11">KACC 17527</strain>
    </source>
</reference>
<dbReference type="EMBL" id="JAEPWM010000002">
    <property type="protein sequence ID" value="MBK6006142.1"/>
    <property type="molecule type" value="Genomic_DNA"/>
</dbReference>
<feature type="transmembrane region" description="Helical" evidence="9">
    <location>
        <begin position="146"/>
        <end position="166"/>
    </location>
</feature>
<dbReference type="GO" id="GO:0022857">
    <property type="term" value="F:transmembrane transporter activity"/>
    <property type="evidence" value="ECO:0007669"/>
    <property type="project" value="InterPro"/>
</dbReference>
<keyword evidence="5" id="KW-0997">Cell inner membrane</keyword>
<dbReference type="AlphaFoldDB" id="A0A934TSW6"/>
<evidence type="ECO:0000259" key="10">
    <source>
        <dbReference type="PROSITE" id="PS50850"/>
    </source>
</evidence>
<evidence type="ECO:0000313" key="12">
    <source>
        <dbReference type="Proteomes" id="UP000630528"/>
    </source>
</evidence>
<evidence type="ECO:0000313" key="11">
    <source>
        <dbReference type="EMBL" id="MBK6006142.1"/>
    </source>
</evidence>
<dbReference type="CDD" id="cd17503">
    <property type="entry name" value="MFS_LmrB_MDR_like"/>
    <property type="match status" value="1"/>
</dbReference>
<dbReference type="PROSITE" id="PS50850">
    <property type="entry name" value="MFS"/>
    <property type="match status" value="1"/>
</dbReference>
<feature type="transmembrane region" description="Helical" evidence="9">
    <location>
        <begin position="206"/>
        <end position="225"/>
    </location>
</feature>
<proteinExistence type="inferred from homology"/>
<evidence type="ECO:0000256" key="9">
    <source>
        <dbReference type="SAM" id="Phobius"/>
    </source>
</evidence>
<keyword evidence="4" id="KW-1003">Cell membrane</keyword>
<keyword evidence="6 9" id="KW-0812">Transmembrane</keyword>
<dbReference type="Pfam" id="PF07690">
    <property type="entry name" value="MFS_1"/>
    <property type="match status" value="1"/>
</dbReference>
<name>A0A934TSW6_9BURK</name>
<feature type="domain" description="Major facilitator superfamily (MFS) profile" evidence="10">
    <location>
        <begin position="20"/>
        <end position="507"/>
    </location>
</feature>
<feature type="transmembrane region" description="Helical" evidence="9">
    <location>
        <begin position="276"/>
        <end position="299"/>
    </location>
</feature>
<keyword evidence="3" id="KW-0813">Transport</keyword>
<dbReference type="Gene3D" id="1.20.1250.20">
    <property type="entry name" value="MFS general substrate transporter like domains"/>
    <property type="match status" value="1"/>
</dbReference>
<dbReference type="GO" id="GO:1990961">
    <property type="term" value="P:xenobiotic detoxification by transmembrane export across the plasma membrane"/>
    <property type="evidence" value="ECO:0007669"/>
    <property type="project" value="UniProtKB-ARBA"/>
</dbReference>
<dbReference type="RefSeq" id="WP_201168433.1">
    <property type="nucleotide sequence ID" value="NZ_JAEPWM010000002.1"/>
</dbReference>
<evidence type="ECO:0000256" key="4">
    <source>
        <dbReference type="ARBA" id="ARBA00022475"/>
    </source>
</evidence>
<dbReference type="GO" id="GO:0015721">
    <property type="term" value="P:bile acid and bile salt transport"/>
    <property type="evidence" value="ECO:0007669"/>
    <property type="project" value="UniProtKB-ARBA"/>
</dbReference>
<accession>A0A934TSW6</accession>
<sequence length="518" mass="55821">MSANQPLPHPPLEGSARVWGTIALSAATFMNVLDTSIANVSLPAIAGDLGVSPNQGTWVITSFAVANAIAVPLTGWLSLRIGQVKLFVSSVILFVIASWMCGLAPNMTTLIAFRALQGFVAGPMIPLSQTLLLASYPRAQAGLAMAMWSMTTLVAPVMGPLLGGWITDNISWSWIFYINIPVGIAAAFSTLAIYRKRESRTLQLPIDKMGLAVLVLWVGSLQVMLDLGKEYDWFSSKTIVTLAIVAVLGFAFFLVWELTEEHPVVDLRLFARRNFWGGTVAISVAYGLFFGNVVLLPLWLQQFMGYTATEAGMVMAPVGLMALVLSPVVGKTLAKVDPRKYATFAFIVFALVLWMRSNFNTQADFRTLLIPTVIQGVAMAFFFIPLTTITLSGLPPDRIPSASGLSNFVRITAGAMGTSIATTLWERRAALHHAQLVEHITLGDPVAQATMLGLNAAGLTQEQALMQVNNLVTQQAFMLAANDIFYLSAALFLLLIPLVWLTHPQRSAAGAEAAAGAH</sequence>
<gene>
    <name evidence="11" type="ORF">JJB11_08535</name>
</gene>
<evidence type="ECO:0000256" key="8">
    <source>
        <dbReference type="ARBA" id="ARBA00023136"/>
    </source>
</evidence>
<keyword evidence="12" id="KW-1185">Reference proteome</keyword>
<organism evidence="11 12">
    <name type="scientific">Ramlibacter ginsenosidimutans</name>
    <dbReference type="NCBI Taxonomy" id="502333"/>
    <lineage>
        <taxon>Bacteria</taxon>
        <taxon>Pseudomonadati</taxon>
        <taxon>Pseudomonadota</taxon>
        <taxon>Betaproteobacteria</taxon>
        <taxon>Burkholderiales</taxon>
        <taxon>Comamonadaceae</taxon>
        <taxon>Ramlibacter</taxon>
    </lineage>
</organism>
<protein>
    <submittedName>
        <fullName evidence="11">DHA2 family efflux MFS transporter permease subunit</fullName>
    </submittedName>
</protein>
<feature type="transmembrane region" description="Helical" evidence="9">
    <location>
        <begin position="311"/>
        <end position="329"/>
    </location>
</feature>
<feature type="transmembrane region" description="Helical" evidence="9">
    <location>
        <begin position="369"/>
        <end position="391"/>
    </location>
</feature>
<feature type="transmembrane region" description="Helical" evidence="9">
    <location>
        <begin position="484"/>
        <end position="502"/>
    </location>
</feature>
<reference evidence="11" key="1">
    <citation type="journal article" date="2012" name="J. Microbiol. Biotechnol.">
        <title>Ramlibacter ginsenosidimutans sp. nov., with ginsenoside-converting activity.</title>
        <authorList>
            <person name="Wang L."/>
            <person name="An D.S."/>
            <person name="Kim S.G."/>
            <person name="Jin F.X."/>
            <person name="Kim S.C."/>
            <person name="Lee S.T."/>
            <person name="Im W.T."/>
        </authorList>
    </citation>
    <scope>NUCLEOTIDE SEQUENCE</scope>
    <source>
        <strain evidence="11">KACC 17527</strain>
    </source>
</reference>
<dbReference type="SUPFAM" id="SSF103473">
    <property type="entry name" value="MFS general substrate transporter"/>
    <property type="match status" value="1"/>
</dbReference>
<evidence type="ECO:0000256" key="5">
    <source>
        <dbReference type="ARBA" id="ARBA00022519"/>
    </source>
</evidence>
<dbReference type="PANTHER" id="PTHR42718:SF9">
    <property type="entry name" value="MAJOR FACILITATOR SUPERFAMILY MULTIDRUG TRANSPORTER MFSC"/>
    <property type="match status" value="1"/>
</dbReference>
<dbReference type="Gene3D" id="1.20.1720.10">
    <property type="entry name" value="Multidrug resistance protein D"/>
    <property type="match status" value="1"/>
</dbReference>
<dbReference type="NCBIfam" id="TIGR00711">
    <property type="entry name" value="efflux_EmrB"/>
    <property type="match status" value="1"/>
</dbReference>
<dbReference type="InterPro" id="IPR036259">
    <property type="entry name" value="MFS_trans_sf"/>
</dbReference>
<dbReference type="FunFam" id="1.20.1720.10:FF:000002">
    <property type="entry name" value="Multidrug resistance protein B"/>
    <property type="match status" value="1"/>
</dbReference>
<evidence type="ECO:0000256" key="3">
    <source>
        <dbReference type="ARBA" id="ARBA00022448"/>
    </source>
</evidence>
<evidence type="ECO:0000256" key="1">
    <source>
        <dbReference type="ARBA" id="ARBA00004429"/>
    </source>
</evidence>
<comment type="subcellular location">
    <subcellularLocation>
        <location evidence="1">Cell inner membrane</location>
        <topology evidence="1">Multi-pass membrane protein</topology>
    </subcellularLocation>
</comment>
<dbReference type="GO" id="GO:0005886">
    <property type="term" value="C:plasma membrane"/>
    <property type="evidence" value="ECO:0007669"/>
    <property type="project" value="UniProtKB-SubCell"/>
</dbReference>
<dbReference type="PANTHER" id="PTHR42718">
    <property type="entry name" value="MAJOR FACILITATOR SUPERFAMILY MULTIDRUG TRANSPORTER MFSC"/>
    <property type="match status" value="1"/>
</dbReference>
<evidence type="ECO:0000256" key="6">
    <source>
        <dbReference type="ARBA" id="ARBA00022692"/>
    </source>
</evidence>
<feature type="transmembrane region" description="Helical" evidence="9">
    <location>
        <begin position="86"/>
        <end position="105"/>
    </location>
</feature>
<comment type="similarity">
    <text evidence="2">Belongs to the major facilitator superfamily. EmrB family.</text>
</comment>
<feature type="transmembrane region" description="Helical" evidence="9">
    <location>
        <begin position="58"/>
        <end position="79"/>
    </location>
</feature>
<dbReference type="Proteomes" id="UP000630528">
    <property type="component" value="Unassembled WGS sequence"/>
</dbReference>
<feature type="transmembrane region" description="Helical" evidence="9">
    <location>
        <begin position="172"/>
        <end position="194"/>
    </location>
</feature>